<dbReference type="Proteomes" id="UP000011944">
    <property type="component" value="Unassembled WGS sequence"/>
</dbReference>
<organism evidence="1 2">
    <name type="scientific">Clostridium botulinum CFSAN001627</name>
    <dbReference type="NCBI Taxonomy" id="1232189"/>
    <lineage>
        <taxon>Bacteria</taxon>
        <taxon>Bacillati</taxon>
        <taxon>Bacillota</taxon>
        <taxon>Clostridia</taxon>
        <taxon>Eubacteriales</taxon>
        <taxon>Clostridiaceae</taxon>
        <taxon>Clostridium</taxon>
    </lineage>
</organism>
<comment type="caution">
    <text evidence="1">The sequence shown here is derived from an EMBL/GenBank/DDBJ whole genome shotgun (WGS) entry which is preliminary data.</text>
</comment>
<evidence type="ECO:0000313" key="2">
    <source>
        <dbReference type="Proteomes" id="UP000011944"/>
    </source>
</evidence>
<proteinExistence type="predicted"/>
<gene>
    <name evidence="1" type="ORF">CFSAN001627_17553</name>
</gene>
<reference evidence="1 2" key="1">
    <citation type="submission" date="2012-10" db="EMBL/GenBank/DDBJ databases">
        <authorList>
            <person name="Strain E.A."/>
            <person name="Brown E."/>
            <person name="Allard M.W."/>
            <person name="Gonzalez-Escalona N."/>
            <person name="Timme R."/>
        </authorList>
    </citation>
    <scope>NUCLEOTIDE SEQUENCE [LARGE SCALE GENOMIC DNA]</scope>
    <source>
        <strain evidence="1 2">CFSAN001627</strain>
    </source>
</reference>
<dbReference type="EMBL" id="AMXI01001073">
    <property type="protein sequence ID" value="EKN40751.1"/>
    <property type="molecule type" value="Genomic_DNA"/>
</dbReference>
<reference evidence="1 2" key="2">
    <citation type="submission" date="2013-03" db="EMBL/GenBank/DDBJ databases">
        <title>Diversity in Clostridium botulinum.</title>
        <authorList>
            <person name="Timme R.E."/>
            <person name="Allard M."/>
            <person name="Luo Y."/>
            <person name="Strain E."/>
            <person name="Gonzalez-Escalona N."/>
            <person name="Brown E."/>
        </authorList>
    </citation>
    <scope>NUCLEOTIDE SEQUENCE [LARGE SCALE GENOMIC DNA]</scope>
    <source>
        <strain evidence="1 2">CFSAN001627</strain>
    </source>
</reference>
<dbReference type="AlphaFoldDB" id="M1ZPU5"/>
<protein>
    <submittedName>
        <fullName evidence="1">Uncharacterized protein</fullName>
    </submittedName>
</protein>
<name>M1ZPU5_CLOBO</name>
<evidence type="ECO:0000313" key="1">
    <source>
        <dbReference type="EMBL" id="EKN40751.1"/>
    </source>
</evidence>
<accession>M1ZPU5</accession>
<sequence length="62" mass="7404">MVKTVRITVIIKRGSFYDQLGWQRGAFRPFYRDEGLFLLYYKAIKSEGRKYLLDNPINKILC</sequence>